<dbReference type="Proteomes" id="UP000621307">
    <property type="component" value="Unassembled WGS sequence"/>
</dbReference>
<dbReference type="EMBL" id="JACJQL010000071">
    <property type="protein sequence ID" value="MBD2254942.1"/>
    <property type="molecule type" value="Genomic_DNA"/>
</dbReference>
<reference evidence="2 3" key="1">
    <citation type="journal article" date="2020" name="ISME J.">
        <title>Comparative genomics reveals insights into cyanobacterial evolution and habitat adaptation.</title>
        <authorList>
            <person name="Chen M.Y."/>
            <person name="Teng W.K."/>
            <person name="Zhao L."/>
            <person name="Hu C.X."/>
            <person name="Zhou Y.K."/>
            <person name="Han B.P."/>
            <person name="Song L.R."/>
            <person name="Shu W.S."/>
        </authorList>
    </citation>
    <scope>NUCLEOTIDE SEQUENCE [LARGE SCALE GENOMIC DNA]</scope>
    <source>
        <strain evidence="2 3">FACHB-3921</strain>
    </source>
</reference>
<comment type="caution">
    <text evidence="2">The sequence shown here is derived from an EMBL/GenBank/DDBJ whole genome shotgun (WGS) entry which is preliminary data.</text>
</comment>
<organism evidence="2 3">
    <name type="scientific">Nostoc parmelioides FACHB-3921</name>
    <dbReference type="NCBI Taxonomy" id="2692909"/>
    <lineage>
        <taxon>Bacteria</taxon>
        <taxon>Bacillati</taxon>
        <taxon>Cyanobacteriota</taxon>
        <taxon>Cyanophyceae</taxon>
        <taxon>Nostocales</taxon>
        <taxon>Nostocaceae</taxon>
        <taxon>Nostoc</taxon>
    </lineage>
</organism>
<evidence type="ECO:0000256" key="1">
    <source>
        <dbReference type="SAM" id="MobiDB-lite"/>
    </source>
</evidence>
<evidence type="ECO:0000313" key="3">
    <source>
        <dbReference type="Proteomes" id="UP000621307"/>
    </source>
</evidence>
<evidence type="ECO:0000313" key="2">
    <source>
        <dbReference type="EMBL" id="MBD2254942.1"/>
    </source>
</evidence>
<dbReference type="RefSeq" id="WP_190571463.1">
    <property type="nucleotide sequence ID" value="NZ_JACJQL010000071.1"/>
</dbReference>
<protein>
    <submittedName>
        <fullName evidence="2">Uncharacterized protein</fullName>
    </submittedName>
</protein>
<feature type="compositionally biased region" description="Low complexity" evidence="1">
    <location>
        <begin position="8"/>
        <end position="40"/>
    </location>
</feature>
<keyword evidence="3" id="KW-1185">Reference proteome</keyword>
<proteinExistence type="predicted"/>
<sequence length="141" mass="15498">MSDQKPPQSISISGSSLSNNQIGQAGRDQTQTQQIIQSSTAPSLSQEKVLALLADLENLIKNTSIPQNQQEKALRYLSVAKEEAQTENPDKQFTADSLKKVAGVLKETNETIETGQKIWGKIQPILKQLLPWLGVASSFFF</sequence>
<name>A0ABR8BLH3_9NOSO</name>
<accession>A0ABR8BLH3</accession>
<feature type="region of interest" description="Disordered" evidence="1">
    <location>
        <begin position="1"/>
        <end position="44"/>
    </location>
</feature>
<gene>
    <name evidence="2" type="ORF">H6G14_27340</name>
</gene>